<dbReference type="PATRIC" id="fig|396014.3.peg.95"/>
<dbReference type="Gene3D" id="1.10.287.1060">
    <property type="entry name" value="ESAT-6-like"/>
    <property type="match status" value="1"/>
</dbReference>
<name>Z9JXI5_9MICO</name>
<proteinExistence type="predicted"/>
<dbReference type="InterPro" id="IPR036689">
    <property type="entry name" value="ESAT-6-like_sf"/>
</dbReference>
<gene>
    <name evidence="2" type="ORF">BF93_05465</name>
</gene>
<evidence type="ECO:0000313" key="3">
    <source>
        <dbReference type="Proteomes" id="UP000023067"/>
    </source>
</evidence>
<dbReference type="STRING" id="396014.BF93_05465"/>
<evidence type="ECO:0000313" key="2">
    <source>
        <dbReference type="EMBL" id="EWS82497.1"/>
    </source>
</evidence>
<organism evidence="2 3">
    <name type="scientific">Brachybacterium phenoliresistens</name>
    <dbReference type="NCBI Taxonomy" id="396014"/>
    <lineage>
        <taxon>Bacteria</taxon>
        <taxon>Bacillati</taxon>
        <taxon>Actinomycetota</taxon>
        <taxon>Actinomycetes</taxon>
        <taxon>Micrococcales</taxon>
        <taxon>Dermabacteraceae</taxon>
        <taxon>Brachybacterium</taxon>
    </lineage>
</organism>
<dbReference type="HOGENOM" id="CLU_948797_0_0_11"/>
<dbReference type="Proteomes" id="UP000023067">
    <property type="component" value="Unassembled WGS sequence"/>
</dbReference>
<dbReference type="RefSeq" id="WP_038369999.1">
    <property type="nucleotide sequence ID" value="NZ_BAAAOW010000001.1"/>
</dbReference>
<accession>Z9JXI5</accession>
<sequence>MSFLGADTDQLRELAGSTKNGAGRIEDLVASLDGTVHGVTWVGPDADAFRERWNGMVLALVRDAVERLAERSRVLEGNAEDQDSTSDGDGGSGGTPGDGEGSIWDAIQQWLEDYEPKESDGFFGDLLGGPESGLLGNLAWNTASAGMDLFGIFGGTPATIAGLPMDVASMGIGLYDAMQSFQDGELYGTADGLITYGINAADTTFGVLSLVPFPPVMAAGEIGGTVTGTLDTLWSGATALAQLDAINGGDSGGSTSRFLLDAVGVPTDVLNGAEGLFADGSAWIRDQVPVIDPIIDSSQTLVENIIPDDAQGAIESWAEGANDWIDDKLPW</sequence>
<evidence type="ECO:0000256" key="1">
    <source>
        <dbReference type="SAM" id="MobiDB-lite"/>
    </source>
</evidence>
<reference evidence="2 3" key="1">
    <citation type="submission" date="2014-02" db="EMBL/GenBank/DDBJ databases">
        <title>Genome sequence of Brachybacterium phenoliresistens strain W13A50.</title>
        <authorList>
            <person name="Wang X."/>
        </authorList>
    </citation>
    <scope>NUCLEOTIDE SEQUENCE [LARGE SCALE GENOMIC DNA]</scope>
    <source>
        <strain evidence="2 3">W13A50</strain>
    </source>
</reference>
<protein>
    <recommendedName>
        <fullName evidence="4">WXG100 family type VII secretion target</fullName>
    </recommendedName>
</protein>
<feature type="region of interest" description="Disordered" evidence="1">
    <location>
        <begin position="73"/>
        <end position="102"/>
    </location>
</feature>
<dbReference type="OrthoDB" id="4792003at2"/>
<evidence type="ECO:0008006" key="4">
    <source>
        <dbReference type="Google" id="ProtNLM"/>
    </source>
</evidence>
<dbReference type="eggNOG" id="ENOG5030IYQ">
    <property type="taxonomic scope" value="Bacteria"/>
</dbReference>
<dbReference type="SUPFAM" id="SSF140453">
    <property type="entry name" value="EsxAB dimer-like"/>
    <property type="match status" value="1"/>
</dbReference>
<dbReference type="AlphaFoldDB" id="Z9JXI5"/>
<dbReference type="EMBL" id="JDYK01000002">
    <property type="protein sequence ID" value="EWS82497.1"/>
    <property type="molecule type" value="Genomic_DNA"/>
</dbReference>
<comment type="caution">
    <text evidence="2">The sequence shown here is derived from an EMBL/GenBank/DDBJ whole genome shotgun (WGS) entry which is preliminary data.</text>
</comment>
<keyword evidence="3" id="KW-1185">Reference proteome</keyword>
<feature type="compositionally biased region" description="Gly residues" evidence="1">
    <location>
        <begin position="88"/>
        <end position="100"/>
    </location>
</feature>